<accession>A0AAE1T187</accession>
<protein>
    <submittedName>
        <fullName evidence="2">Uncharacterized protein</fullName>
    </submittedName>
</protein>
<gene>
    <name evidence="2" type="ORF">RND71_001621</name>
</gene>
<sequence length="77" mass="8541">MVEIGKIVYEEVAESEIASDLGDGNSSPTDNFEAPQPDVEFDDSIQEYSKEIEGQVFDNFSTGLSKVSQCYPIRLMT</sequence>
<dbReference type="Proteomes" id="UP001291623">
    <property type="component" value="Unassembled WGS sequence"/>
</dbReference>
<proteinExistence type="predicted"/>
<organism evidence="2 3">
    <name type="scientific">Anisodus tanguticus</name>
    <dbReference type="NCBI Taxonomy" id="243964"/>
    <lineage>
        <taxon>Eukaryota</taxon>
        <taxon>Viridiplantae</taxon>
        <taxon>Streptophyta</taxon>
        <taxon>Embryophyta</taxon>
        <taxon>Tracheophyta</taxon>
        <taxon>Spermatophyta</taxon>
        <taxon>Magnoliopsida</taxon>
        <taxon>eudicotyledons</taxon>
        <taxon>Gunneridae</taxon>
        <taxon>Pentapetalae</taxon>
        <taxon>asterids</taxon>
        <taxon>lamiids</taxon>
        <taxon>Solanales</taxon>
        <taxon>Solanaceae</taxon>
        <taxon>Solanoideae</taxon>
        <taxon>Hyoscyameae</taxon>
        <taxon>Anisodus</taxon>
    </lineage>
</organism>
<evidence type="ECO:0000256" key="1">
    <source>
        <dbReference type="SAM" id="MobiDB-lite"/>
    </source>
</evidence>
<feature type="region of interest" description="Disordered" evidence="1">
    <location>
        <begin position="18"/>
        <end position="37"/>
    </location>
</feature>
<evidence type="ECO:0000313" key="2">
    <source>
        <dbReference type="EMBL" id="KAK4379759.1"/>
    </source>
</evidence>
<name>A0AAE1T187_9SOLA</name>
<dbReference type="EMBL" id="JAVYJV010000001">
    <property type="protein sequence ID" value="KAK4379759.1"/>
    <property type="molecule type" value="Genomic_DNA"/>
</dbReference>
<dbReference type="AlphaFoldDB" id="A0AAE1T187"/>
<comment type="caution">
    <text evidence="2">The sequence shown here is derived from an EMBL/GenBank/DDBJ whole genome shotgun (WGS) entry which is preliminary data.</text>
</comment>
<evidence type="ECO:0000313" key="3">
    <source>
        <dbReference type="Proteomes" id="UP001291623"/>
    </source>
</evidence>
<keyword evidence="3" id="KW-1185">Reference proteome</keyword>
<reference evidence="2" key="1">
    <citation type="submission" date="2023-12" db="EMBL/GenBank/DDBJ databases">
        <title>Genome assembly of Anisodus tanguticus.</title>
        <authorList>
            <person name="Wang Y.-J."/>
        </authorList>
    </citation>
    <scope>NUCLEOTIDE SEQUENCE</scope>
    <source>
        <strain evidence="2">KB-2021</strain>
        <tissue evidence="2">Leaf</tissue>
    </source>
</reference>